<dbReference type="InterPro" id="IPR003891">
    <property type="entry name" value="Initiation_fac_eIF4g_MI"/>
</dbReference>
<dbReference type="Gene3D" id="1.25.40.180">
    <property type="match status" value="1"/>
</dbReference>
<protein>
    <recommendedName>
        <fullName evidence="5">MI domain-containing protein</fullName>
    </recommendedName>
</protein>
<dbReference type="InterPro" id="IPR003890">
    <property type="entry name" value="MIF4G-like_typ-3"/>
</dbReference>
<dbReference type="GO" id="GO:0042274">
    <property type="term" value="P:ribosomal small subunit biogenesis"/>
    <property type="evidence" value="ECO:0000318"/>
    <property type="project" value="GO_Central"/>
</dbReference>
<sequence>MELGKDASTAAGEAAFQRRLAKQLKLKRGKLDDVGDGLAGLLAGIGSEGLSSDEQGSDPGDLQGENDHSSDKDEDSDGDGGDGDRSSGESESGEQSSSGDELEAEPEQASSAKYVPPHQRKKDPSEDEVRVKRRIKGLLNRLSEDNVETLTSEIAEFFQFHSRSFMTETITDHVLESCSSGPRGNEQYAAVFAASISGTACLVGMDFGANFMAGVASCFERQYEKKDGLAVRNLTLLISSLYSLGLITSELVYDLLHHLCKRFQEIDVATILHIIRSCGMALRTSDPVAMKEFILAVQECTLDLKRSTTNGEMPKRVEFMLEAICEVKNNKRRVDEPARHPRMKKWLQKLKVEDVQLRSLPWKKLVDPQKKGQWWLGTVSNEADEAEVPKVVDLIDSGVVEAEKMLKLAAAQRMNTDARRAIFSIVMSSEDYIDAFEKLLRLTLMGKQDREIMRVILECCLQEKVFNKYYALLASKLCHHDKNHRFTLQYCVWDQFKELASMEARRSINLAKFLAFLVGSSALSLTALKAVDFGDSRTMTARVVVHFRAFFEALLTDKDDTFVSTAFSRIARAPELSALQAGVAVFLRRYVKPTGGALLQRKCLIARKALSSATTI</sequence>
<dbReference type="eggNOG" id="KOG2141">
    <property type="taxonomic scope" value="Eukaryota"/>
</dbReference>
<keyword evidence="3" id="KW-0539">Nucleus</keyword>
<dbReference type="OrthoDB" id="10260961at2759"/>
<dbReference type="FunCoup" id="D8SBN0">
    <property type="interactions" value="4262"/>
</dbReference>
<evidence type="ECO:0000256" key="2">
    <source>
        <dbReference type="ARBA" id="ARBA00006856"/>
    </source>
</evidence>
<dbReference type="PROSITE" id="PS51366">
    <property type="entry name" value="MI"/>
    <property type="match status" value="1"/>
</dbReference>
<dbReference type="SMART" id="SM00544">
    <property type="entry name" value="MA3"/>
    <property type="match status" value="1"/>
</dbReference>
<name>D8SBN0_SELML</name>
<feature type="compositionally biased region" description="Low complexity" evidence="4">
    <location>
        <begin position="39"/>
        <end position="52"/>
    </location>
</feature>
<feature type="compositionally biased region" description="Acidic residues" evidence="4">
    <location>
        <begin position="72"/>
        <end position="81"/>
    </location>
</feature>
<dbReference type="Pfam" id="PF02847">
    <property type="entry name" value="MA3"/>
    <property type="match status" value="1"/>
</dbReference>
<keyword evidence="7" id="KW-1185">Reference proteome</keyword>
<dbReference type="EMBL" id="GL377610">
    <property type="protein sequence ID" value="EFJ18418.1"/>
    <property type="molecule type" value="Genomic_DNA"/>
</dbReference>
<dbReference type="InterPro" id="IPR016024">
    <property type="entry name" value="ARM-type_fold"/>
</dbReference>
<dbReference type="InterPro" id="IPR050781">
    <property type="entry name" value="CWC22_splicing_factor"/>
</dbReference>
<dbReference type="Gramene" id="EFJ18418">
    <property type="protein sequence ID" value="EFJ18418"/>
    <property type="gene ID" value="SELMODRAFT_420328"/>
</dbReference>
<evidence type="ECO:0000313" key="6">
    <source>
        <dbReference type="EMBL" id="EFJ18418.1"/>
    </source>
</evidence>
<dbReference type="OMA" id="CGNERNY"/>
<evidence type="ECO:0000313" key="7">
    <source>
        <dbReference type="Proteomes" id="UP000001514"/>
    </source>
</evidence>
<accession>D8SBN0</accession>
<feature type="compositionally biased region" description="Low complexity" evidence="4">
    <location>
        <begin position="89"/>
        <end position="99"/>
    </location>
</feature>
<dbReference type="KEGG" id="smo:SELMODRAFT_420328"/>
<comment type="similarity">
    <text evidence="2">Belongs to the CWC22 family.</text>
</comment>
<dbReference type="GO" id="GO:0003723">
    <property type="term" value="F:RNA binding"/>
    <property type="evidence" value="ECO:0000318"/>
    <property type="project" value="GO_Central"/>
</dbReference>
<dbReference type="GO" id="GO:0005730">
    <property type="term" value="C:nucleolus"/>
    <property type="evidence" value="ECO:0000318"/>
    <property type="project" value="GO_Central"/>
</dbReference>
<dbReference type="Proteomes" id="UP000001514">
    <property type="component" value="Unassembled WGS sequence"/>
</dbReference>
<dbReference type="SMART" id="SM00543">
    <property type="entry name" value="MIF4G"/>
    <property type="match status" value="1"/>
</dbReference>
<evidence type="ECO:0000259" key="5">
    <source>
        <dbReference type="PROSITE" id="PS51366"/>
    </source>
</evidence>
<evidence type="ECO:0000256" key="1">
    <source>
        <dbReference type="ARBA" id="ARBA00004604"/>
    </source>
</evidence>
<dbReference type="SUPFAM" id="SSF48371">
    <property type="entry name" value="ARM repeat"/>
    <property type="match status" value="1"/>
</dbReference>
<gene>
    <name evidence="6" type="ORF">SELMODRAFT_420328</name>
</gene>
<feature type="domain" description="MI" evidence="5">
    <location>
        <begin position="417"/>
        <end position="533"/>
    </location>
</feature>
<reference evidence="6 7" key="1">
    <citation type="journal article" date="2011" name="Science">
        <title>The Selaginella genome identifies genetic changes associated with the evolution of vascular plants.</title>
        <authorList>
            <person name="Banks J.A."/>
            <person name="Nishiyama T."/>
            <person name="Hasebe M."/>
            <person name="Bowman J.L."/>
            <person name="Gribskov M."/>
            <person name="dePamphilis C."/>
            <person name="Albert V.A."/>
            <person name="Aono N."/>
            <person name="Aoyama T."/>
            <person name="Ambrose B.A."/>
            <person name="Ashton N.W."/>
            <person name="Axtell M.J."/>
            <person name="Barker E."/>
            <person name="Barker M.S."/>
            <person name="Bennetzen J.L."/>
            <person name="Bonawitz N.D."/>
            <person name="Chapple C."/>
            <person name="Cheng C."/>
            <person name="Correa L.G."/>
            <person name="Dacre M."/>
            <person name="DeBarry J."/>
            <person name="Dreyer I."/>
            <person name="Elias M."/>
            <person name="Engstrom E.M."/>
            <person name="Estelle M."/>
            <person name="Feng L."/>
            <person name="Finet C."/>
            <person name="Floyd S.K."/>
            <person name="Frommer W.B."/>
            <person name="Fujita T."/>
            <person name="Gramzow L."/>
            <person name="Gutensohn M."/>
            <person name="Harholt J."/>
            <person name="Hattori M."/>
            <person name="Heyl A."/>
            <person name="Hirai T."/>
            <person name="Hiwatashi Y."/>
            <person name="Ishikawa M."/>
            <person name="Iwata M."/>
            <person name="Karol K.G."/>
            <person name="Koehler B."/>
            <person name="Kolukisaoglu U."/>
            <person name="Kubo M."/>
            <person name="Kurata T."/>
            <person name="Lalonde S."/>
            <person name="Li K."/>
            <person name="Li Y."/>
            <person name="Litt A."/>
            <person name="Lyons E."/>
            <person name="Manning G."/>
            <person name="Maruyama T."/>
            <person name="Michael T.P."/>
            <person name="Mikami K."/>
            <person name="Miyazaki S."/>
            <person name="Morinaga S."/>
            <person name="Murata T."/>
            <person name="Mueller-Roeber B."/>
            <person name="Nelson D.R."/>
            <person name="Obara M."/>
            <person name="Oguri Y."/>
            <person name="Olmstead R.G."/>
            <person name="Onodera N."/>
            <person name="Petersen B.L."/>
            <person name="Pils B."/>
            <person name="Prigge M."/>
            <person name="Rensing S.A."/>
            <person name="Riano-Pachon D.M."/>
            <person name="Roberts A.W."/>
            <person name="Sato Y."/>
            <person name="Scheller H.V."/>
            <person name="Schulz B."/>
            <person name="Schulz C."/>
            <person name="Shakirov E.V."/>
            <person name="Shibagaki N."/>
            <person name="Shinohara N."/>
            <person name="Shippen D.E."/>
            <person name="Soerensen I."/>
            <person name="Sotooka R."/>
            <person name="Sugimoto N."/>
            <person name="Sugita M."/>
            <person name="Sumikawa N."/>
            <person name="Tanurdzic M."/>
            <person name="Theissen G."/>
            <person name="Ulvskov P."/>
            <person name="Wakazuki S."/>
            <person name="Weng J.K."/>
            <person name="Willats W.W."/>
            <person name="Wipf D."/>
            <person name="Wolf P.G."/>
            <person name="Yang L."/>
            <person name="Zimmer A.D."/>
            <person name="Zhu Q."/>
            <person name="Mitros T."/>
            <person name="Hellsten U."/>
            <person name="Loque D."/>
            <person name="Otillar R."/>
            <person name="Salamov A."/>
            <person name="Schmutz J."/>
            <person name="Shapiro H."/>
            <person name="Lindquist E."/>
            <person name="Lucas S."/>
            <person name="Rokhsar D."/>
            <person name="Grigoriev I.V."/>
        </authorList>
    </citation>
    <scope>NUCLEOTIDE SEQUENCE [LARGE SCALE GENOMIC DNA]</scope>
</reference>
<dbReference type="STRING" id="88036.D8SBN0"/>
<dbReference type="HOGENOM" id="CLU_006786_3_0_1"/>
<evidence type="ECO:0000256" key="4">
    <source>
        <dbReference type="SAM" id="MobiDB-lite"/>
    </source>
</evidence>
<comment type="subcellular location">
    <subcellularLocation>
        <location evidence="1">Nucleus</location>
        <location evidence="1">Nucleolus</location>
    </subcellularLocation>
</comment>
<dbReference type="PANTHER" id="PTHR18034">
    <property type="entry name" value="CELL CYCLE CONTROL PROTEIN CWF22-RELATED"/>
    <property type="match status" value="1"/>
</dbReference>
<dbReference type="AlphaFoldDB" id="D8SBN0"/>
<proteinExistence type="inferred from homology"/>
<organism evidence="7">
    <name type="scientific">Selaginella moellendorffii</name>
    <name type="common">Spikemoss</name>
    <dbReference type="NCBI Taxonomy" id="88036"/>
    <lineage>
        <taxon>Eukaryota</taxon>
        <taxon>Viridiplantae</taxon>
        <taxon>Streptophyta</taxon>
        <taxon>Embryophyta</taxon>
        <taxon>Tracheophyta</taxon>
        <taxon>Lycopodiopsida</taxon>
        <taxon>Selaginellales</taxon>
        <taxon>Selaginellaceae</taxon>
        <taxon>Selaginella</taxon>
    </lineage>
</organism>
<evidence type="ECO:0000256" key="3">
    <source>
        <dbReference type="ARBA" id="ARBA00023242"/>
    </source>
</evidence>
<feature type="region of interest" description="Disordered" evidence="4">
    <location>
        <begin position="25"/>
        <end position="129"/>
    </location>
</feature>
<dbReference type="Pfam" id="PF02854">
    <property type="entry name" value="MIF4G"/>
    <property type="match status" value="1"/>
</dbReference>
<dbReference type="PANTHER" id="PTHR18034:SF4">
    <property type="entry name" value="NUCLEOLAR MIF4G DOMAIN-CONTAINING PROTEIN 1"/>
    <property type="match status" value="1"/>
</dbReference>
<dbReference type="InParanoid" id="D8SBN0"/>